<dbReference type="Proteomes" id="UP000596387">
    <property type="component" value="Chromosome"/>
</dbReference>
<dbReference type="RefSeq" id="WP_156145592.1">
    <property type="nucleotide sequence ID" value="NZ_CP047166.1"/>
</dbReference>
<dbReference type="Pfam" id="PF07332">
    <property type="entry name" value="Phage_holin_3_6"/>
    <property type="match status" value="1"/>
</dbReference>
<keyword evidence="1" id="KW-0812">Transmembrane</keyword>
<keyword evidence="3" id="KW-1185">Reference proteome</keyword>
<protein>
    <submittedName>
        <fullName evidence="2">Phage holin family protein</fullName>
    </submittedName>
</protein>
<feature type="transmembrane region" description="Helical" evidence="1">
    <location>
        <begin position="46"/>
        <end position="73"/>
    </location>
</feature>
<accession>A0ABX7FAF8</accession>
<keyword evidence="1" id="KW-1133">Transmembrane helix</keyword>
<evidence type="ECO:0000256" key="1">
    <source>
        <dbReference type="SAM" id="Phobius"/>
    </source>
</evidence>
<gene>
    <name evidence="2" type="ORF">GQA70_14840</name>
</gene>
<dbReference type="InterPro" id="IPR009937">
    <property type="entry name" value="Phage_holin_3_6"/>
</dbReference>
<dbReference type="EMBL" id="CP047166">
    <property type="protein sequence ID" value="QRF67474.1"/>
    <property type="molecule type" value="Genomic_DNA"/>
</dbReference>
<organism evidence="2 3">
    <name type="scientific">Ponticoccus alexandrii</name>
    <dbReference type="NCBI Taxonomy" id="1943633"/>
    <lineage>
        <taxon>Bacteria</taxon>
        <taxon>Pseudomonadati</taxon>
        <taxon>Pseudomonadota</taxon>
        <taxon>Alphaproteobacteria</taxon>
        <taxon>Rhodobacterales</taxon>
        <taxon>Roseobacteraceae</taxon>
        <taxon>Ponticoccus</taxon>
    </lineage>
</organism>
<evidence type="ECO:0000313" key="3">
    <source>
        <dbReference type="Proteomes" id="UP000596387"/>
    </source>
</evidence>
<proteinExistence type="predicted"/>
<feature type="transmembrane region" description="Helical" evidence="1">
    <location>
        <begin position="79"/>
        <end position="101"/>
    </location>
</feature>
<sequence>MNTARLVELTRLLPEIIALAKGHIQTELLLARREISEKWARAGSGVVLYIAAAVLAMVMLQVLAAAAVALIAASFGLSVALSALIVAGVLLVLALVCLLMARRRLSSRALTPDKTLAQLRADIAAVEEVLRARRDL</sequence>
<reference evidence="2 3" key="1">
    <citation type="submission" date="2019-12" db="EMBL/GenBank/DDBJ databases">
        <title>Complete Genome Sequence of a Quorum-Sensing Bacterium,Rhodobacteraceae bacterium C31, Isolated from a marine microalgae symbiotic bacteria.</title>
        <authorList>
            <person name="Zhang Y."/>
        </authorList>
    </citation>
    <scope>NUCLEOTIDE SEQUENCE [LARGE SCALE GENOMIC DNA]</scope>
    <source>
        <strain evidence="2 3">C31</strain>
    </source>
</reference>
<keyword evidence="1" id="KW-0472">Membrane</keyword>
<name>A0ABX7FAF8_9RHOB</name>
<evidence type="ECO:0000313" key="2">
    <source>
        <dbReference type="EMBL" id="QRF67474.1"/>
    </source>
</evidence>